<sequence length="219" mass="24156">MGRCTAEVVGVGHILILEDETQQEELRALEKAHPWNPGLQQQLFEAKELLALFLEKVRCFNHRKYMIEAHAKCDKAGTLLACLTNTTSRISQILEVESDTGLSLYGQEDIKHRLEEYYTCLYAPLLEMLQDTVVAVLGPALHLSVKDAEELGNPIKVQEVRSTINTMAPGKVLGTDSFSITFYTAIAEDLAPKLVDLSTAARDAGRLLTTTGEALVILS</sequence>
<dbReference type="Proteomes" id="UP001066276">
    <property type="component" value="Chromosome 9"/>
</dbReference>
<gene>
    <name evidence="1" type="ORF">NDU88_006973</name>
</gene>
<name>A0AAV7N0T6_PLEWA</name>
<keyword evidence="2" id="KW-1185">Reference proteome</keyword>
<dbReference type="EMBL" id="JANPWB010000013">
    <property type="protein sequence ID" value="KAJ1109613.1"/>
    <property type="molecule type" value="Genomic_DNA"/>
</dbReference>
<comment type="caution">
    <text evidence="1">The sequence shown here is derived from an EMBL/GenBank/DDBJ whole genome shotgun (WGS) entry which is preliminary data.</text>
</comment>
<proteinExistence type="predicted"/>
<evidence type="ECO:0000313" key="2">
    <source>
        <dbReference type="Proteomes" id="UP001066276"/>
    </source>
</evidence>
<organism evidence="1 2">
    <name type="scientific">Pleurodeles waltl</name>
    <name type="common">Iberian ribbed newt</name>
    <dbReference type="NCBI Taxonomy" id="8319"/>
    <lineage>
        <taxon>Eukaryota</taxon>
        <taxon>Metazoa</taxon>
        <taxon>Chordata</taxon>
        <taxon>Craniata</taxon>
        <taxon>Vertebrata</taxon>
        <taxon>Euteleostomi</taxon>
        <taxon>Amphibia</taxon>
        <taxon>Batrachia</taxon>
        <taxon>Caudata</taxon>
        <taxon>Salamandroidea</taxon>
        <taxon>Salamandridae</taxon>
        <taxon>Pleurodelinae</taxon>
        <taxon>Pleurodeles</taxon>
    </lineage>
</organism>
<dbReference type="AlphaFoldDB" id="A0AAV7N0T6"/>
<evidence type="ECO:0000313" key="1">
    <source>
        <dbReference type="EMBL" id="KAJ1109613.1"/>
    </source>
</evidence>
<protein>
    <submittedName>
        <fullName evidence="1">Uncharacterized protein</fullName>
    </submittedName>
</protein>
<reference evidence="1" key="1">
    <citation type="journal article" date="2022" name="bioRxiv">
        <title>Sequencing and chromosome-scale assembly of the giantPleurodeles waltlgenome.</title>
        <authorList>
            <person name="Brown T."/>
            <person name="Elewa A."/>
            <person name="Iarovenko S."/>
            <person name="Subramanian E."/>
            <person name="Araus A.J."/>
            <person name="Petzold A."/>
            <person name="Susuki M."/>
            <person name="Suzuki K.-i.T."/>
            <person name="Hayashi T."/>
            <person name="Toyoda A."/>
            <person name="Oliveira C."/>
            <person name="Osipova E."/>
            <person name="Leigh N.D."/>
            <person name="Simon A."/>
            <person name="Yun M.H."/>
        </authorList>
    </citation>
    <scope>NUCLEOTIDE SEQUENCE</scope>
    <source>
        <strain evidence="1">20211129_DDA</strain>
        <tissue evidence="1">Liver</tissue>
    </source>
</reference>
<accession>A0AAV7N0T6</accession>